<name>A0A4Q7LGT3_9BURK</name>
<keyword evidence="2" id="KW-0813">Transport</keyword>
<dbReference type="RefSeq" id="WP_130482713.1">
    <property type="nucleotide sequence ID" value="NZ_SGWV01000010.1"/>
</dbReference>
<evidence type="ECO:0000256" key="5">
    <source>
        <dbReference type="ARBA" id="ARBA00022989"/>
    </source>
</evidence>
<dbReference type="GO" id="GO:0016020">
    <property type="term" value="C:membrane"/>
    <property type="evidence" value="ECO:0007669"/>
    <property type="project" value="UniProtKB-SubCell"/>
</dbReference>
<evidence type="ECO:0000256" key="6">
    <source>
        <dbReference type="ARBA" id="ARBA00023136"/>
    </source>
</evidence>
<evidence type="ECO:0000256" key="1">
    <source>
        <dbReference type="ARBA" id="ARBA00004141"/>
    </source>
</evidence>
<dbReference type="EMBL" id="SGWV01000010">
    <property type="protein sequence ID" value="RZS53261.1"/>
    <property type="molecule type" value="Genomic_DNA"/>
</dbReference>
<dbReference type="PANTHER" id="PTHR36838:SF3">
    <property type="entry name" value="TRANSPORTER AUXIN EFFLUX CARRIER EC FAMILY"/>
    <property type="match status" value="1"/>
</dbReference>
<dbReference type="GO" id="GO:0055085">
    <property type="term" value="P:transmembrane transport"/>
    <property type="evidence" value="ECO:0007669"/>
    <property type="project" value="InterPro"/>
</dbReference>
<organism evidence="8 9">
    <name type="scientific">Sphaerotilus mobilis</name>
    <dbReference type="NCBI Taxonomy" id="47994"/>
    <lineage>
        <taxon>Bacteria</taxon>
        <taxon>Pseudomonadati</taxon>
        <taxon>Pseudomonadota</taxon>
        <taxon>Betaproteobacteria</taxon>
        <taxon>Burkholderiales</taxon>
        <taxon>Sphaerotilaceae</taxon>
        <taxon>Sphaerotilus</taxon>
    </lineage>
</organism>
<sequence length="323" mass="33851">MRQILSVTIPVYLLIAVGWLAVRQGMFAKPDLRILGKLVVSFCLPALVFHALSTRAIADVLHPAYLLAYGGASLLMQLGGLAWARRVQRKPWSLSALTGLGMSASNSGFIGLPIVQALVGPIAGVALALNMLVENLVVIPLALALAERDGEAAEVTQRWHNTLRQTLRGLLVNPLILSILAGLAFALLGLRLPEPVARAVQMASAAASPLALFLIGGTLVGLKVRGMAADVVLVVVGKLVLLPATVAALLWLLSWWLPPIDPLLQASALLMAAMPMMSVYPVLAQKHGHEVFCAAALLAATVASFFTVSALTGWLAASGALPG</sequence>
<evidence type="ECO:0000256" key="4">
    <source>
        <dbReference type="ARBA" id="ARBA00022692"/>
    </source>
</evidence>
<comment type="caution">
    <text evidence="8">The sequence shown here is derived from an EMBL/GenBank/DDBJ whole genome shotgun (WGS) entry which is preliminary data.</text>
</comment>
<keyword evidence="3" id="KW-1003">Cell membrane</keyword>
<dbReference type="InterPro" id="IPR004776">
    <property type="entry name" value="Mem_transp_PIN-like"/>
</dbReference>
<gene>
    <name evidence="8" type="ORF">EV685_2888</name>
</gene>
<feature type="transmembrane region" description="Helical" evidence="7">
    <location>
        <begin position="34"/>
        <end position="52"/>
    </location>
</feature>
<comment type="subcellular location">
    <subcellularLocation>
        <location evidence="1">Membrane</location>
        <topology evidence="1">Multi-pass membrane protein</topology>
    </subcellularLocation>
</comment>
<feature type="transmembrane region" description="Helical" evidence="7">
    <location>
        <begin position="263"/>
        <end position="284"/>
    </location>
</feature>
<keyword evidence="4 7" id="KW-0812">Transmembrane</keyword>
<dbReference type="OrthoDB" id="3435874at2"/>
<evidence type="ECO:0008006" key="10">
    <source>
        <dbReference type="Google" id="ProtNLM"/>
    </source>
</evidence>
<feature type="transmembrane region" description="Helical" evidence="7">
    <location>
        <begin position="6"/>
        <end position="22"/>
    </location>
</feature>
<feature type="transmembrane region" description="Helical" evidence="7">
    <location>
        <begin position="167"/>
        <end position="190"/>
    </location>
</feature>
<evidence type="ECO:0000256" key="7">
    <source>
        <dbReference type="SAM" id="Phobius"/>
    </source>
</evidence>
<keyword evidence="5 7" id="KW-1133">Transmembrane helix</keyword>
<evidence type="ECO:0000256" key="2">
    <source>
        <dbReference type="ARBA" id="ARBA00022448"/>
    </source>
</evidence>
<feature type="transmembrane region" description="Helical" evidence="7">
    <location>
        <begin position="231"/>
        <end position="257"/>
    </location>
</feature>
<dbReference type="AlphaFoldDB" id="A0A4Q7LGT3"/>
<reference evidence="8 9" key="1">
    <citation type="submission" date="2019-02" db="EMBL/GenBank/DDBJ databases">
        <title>Genomic Encyclopedia of Type Strains, Phase IV (KMG-IV): sequencing the most valuable type-strain genomes for metagenomic binning, comparative biology and taxonomic classification.</title>
        <authorList>
            <person name="Goeker M."/>
        </authorList>
    </citation>
    <scope>NUCLEOTIDE SEQUENCE [LARGE SCALE GENOMIC DNA]</scope>
    <source>
        <strain evidence="8 9">DSM 10617</strain>
    </source>
</reference>
<dbReference type="Proteomes" id="UP000293433">
    <property type="component" value="Unassembled WGS sequence"/>
</dbReference>
<keyword evidence="6 7" id="KW-0472">Membrane</keyword>
<dbReference type="PANTHER" id="PTHR36838">
    <property type="entry name" value="AUXIN EFFLUX CARRIER FAMILY PROTEIN"/>
    <property type="match status" value="1"/>
</dbReference>
<evidence type="ECO:0000313" key="9">
    <source>
        <dbReference type="Proteomes" id="UP000293433"/>
    </source>
</evidence>
<keyword evidence="9" id="KW-1185">Reference proteome</keyword>
<feature type="transmembrane region" description="Helical" evidence="7">
    <location>
        <begin position="291"/>
        <end position="317"/>
    </location>
</feature>
<proteinExistence type="predicted"/>
<feature type="transmembrane region" description="Helical" evidence="7">
    <location>
        <begin position="202"/>
        <end position="222"/>
    </location>
</feature>
<feature type="transmembrane region" description="Helical" evidence="7">
    <location>
        <begin position="64"/>
        <end position="84"/>
    </location>
</feature>
<feature type="transmembrane region" description="Helical" evidence="7">
    <location>
        <begin position="125"/>
        <end position="146"/>
    </location>
</feature>
<protein>
    <recommendedName>
        <fullName evidence="10">Permease</fullName>
    </recommendedName>
</protein>
<evidence type="ECO:0000256" key="3">
    <source>
        <dbReference type="ARBA" id="ARBA00022475"/>
    </source>
</evidence>
<dbReference type="Pfam" id="PF03547">
    <property type="entry name" value="Mem_trans"/>
    <property type="match status" value="1"/>
</dbReference>
<feature type="transmembrane region" description="Helical" evidence="7">
    <location>
        <begin position="96"/>
        <end position="119"/>
    </location>
</feature>
<evidence type="ECO:0000313" key="8">
    <source>
        <dbReference type="EMBL" id="RZS53261.1"/>
    </source>
</evidence>
<accession>A0A4Q7LGT3</accession>